<accession>L0B008</accession>
<dbReference type="PANTHER" id="PTHR44099:SF4">
    <property type="entry name" value="RABCONNECTIN-3B, ISOFORM A"/>
    <property type="match status" value="1"/>
</dbReference>
<dbReference type="InterPro" id="IPR015943">
    <property type="entry name" value="WD40/YVTN_repeat-like_dom_sf"/>
</dbReference>
<organism evidence="1 2">
    <name type="scientific">Theileria equi strain WA</name>
    <dbReference type="NCBI Taxonomy" id="1537102"/>
    <lineage>
        <taxon>Eukaryota</taxon>
        <taxon>Sar</taxon>
        <taxon>Alveolata</taxon>
        <taxon>Apicomplexa</taxon>
        <taxon>Aconoidasida</taxon>
        <taxon>Piroplasmida</taxon>
        <taxon>Theileriidae</taxon>
        <taxon>Theileria</taxon>
    </lineage>
</organism>
<dbReference type="InterPro" id="IPR001680">
    <property type="entry name" value="WD40_rpt"/>
</dbReference>
<dbReference type="Gene3D" id="2.130.10.10">
    <property type="entry name" value="YVTN repeat-like/Quinoprotein amine dehydrogenase"/>
    <property type="match status" value="2"/>
</dbReference>
<dbReference type="eggNOG" id="KOG4155">
    <property type="taxonomic scope" value="Eukaryota"/>
</dbReference>
<dbReference type="STRING" id="1537102.L0B008"/>
<dbReference type="VEuPathDB" id="PiroplasmaDB:BEWA_006010"/>
<dbReference type="SMART" id="SM00320">
    <property type="entry name" value="WD40"/>
    <property type="match status" value="5"/>
</dbReference>
<dbReference type="EMBL" id="CP001670">
    <property type="protein sequence ID" value="AFZ81192.1"/>
    <property type="molecule type" value="Genomic_DNA"/>
</dbReference>
<dbReference type="OrthoDB" id="338622at2759"/>
<dbReference type="PANTHER" id="PTHR44099">
    <property type="entry name" value="RABCONNECTIN-3B, ISOFORM A"/>
    <property type="match status" value="1"/>
</dbReference>
<dbReference type="SUPFAM" id="SSF69322">
    <property type="entry name" value="Tricorn protease domain 2"/>
    <property type="match status" value="1"/>
</dbReference>
<proteinExistence type="predicted"/>
<dbReference type="KEGG" id="beq:BEWA_006010"/>
<gene>
    <name evidence="1" type="ORF">BEWA_006010</name>
</gene>
<evidence type="ECO:0000313" key="2">
    <source>
        <dbReference type="Proteomes" id="UP000031512"/>
    </source>
</evidence>
<keyword evidence="2" id="KW-1185">Reference proteome</keyword>
<name>L0B008_THEEQ</name>
<dbReference type="InterPro" id="IPR049916">
    <property type="entry name" value="WDR72-like"/>
</dbReference>
<protein>
    <submittedName>
        <fullName evidence="1">Uncharacterized protein</fullName>
    </submittedName>
</protein>
<sequence length="1524" mass="173588">MDKNSISTAFCFIPESDASFEVRCAAINNEKRLLATGTEQGVIILWEISSSDRKYSNCTRSLSRFKEIYEKANNLKLTQKFLLIFNNNSVAFPVIQVEFAAGSSLSFAPKDGSHSPNCFNGTQPAEEILLSLHEDSTVCVWSLTNYRCLHKVRGPPFTINKILVLPDRRFIALVGDYKINIIDAWNIKLIETLDISKEHKSAQLKVTADNRSSVLTTESDDPSLEGFSSTGPNKVPKIVSVKCGCAPSILSFRHGIPFQNEDEASLKDIGKTNSCPLLIAILLDNHDMLVLDLTVRISHYKILDGSSNGSIRIISEWDMCYGHKAKITPERKGTLKRSGTSRGRFGINAAREHIFELEKEEGHLCMIDRFIFLLIGYRILVWYYEFDGELIRTAEILSFSDSEFSPRTESWFGLKCLRVYNDANLLLAWLKNGKARMFMIPKRNAKRHFYPVKTIRFPPFSQSIKCNHDICFLIDENLCNYDLMDLGDFPLTVFALYTNNGQITYGKNDFKLWSRMKNTLRIGSTLAHKDRVCSVSIVERNGVINKIELLSNGMLRCINLTDYRIEYMTSPNAVVSFLSSINQDRVFNQFFASYRISTPVKKFENDFEADTSRWILHSVGNNFLVIAMDNGGITIYALSTLEIYLFLNKCHTFPIRSVHNVYSIVSIGEKSKESDLVELPDSFASLDSSGSLVLFNISQFVGHCFNYQNIPFQIPDDSIYSEANSKDNHCTEYLHQQNLIFHSESSRGLHRMDSTRFLFNVDIDKIFVNNERDLLFVLTKAHVLLWRITTGSFLRRFPQLFLYRRAIFLSTSKTMSPFGQLKSSMSFADTITSLLSNKWQTETSDDTKGGNVDIMKSLPPNYLLSLSLFSDKRKRKSLISPLCISFLNLHFKGSKKFTFLSKAKCSRANHRRFLIDSGRAFSKVSKRYVKAREVDFSDLRDEKITKATPFVIFPLTNVLYENHINADILALLESSTLGYLGIPNGSISIPLKFEYFGTCILRHINHRKCILSDEPPKPRVVRCNSFPSVIKDSANDIFDSPHTNTNSYLSTCLLLQDLYFSHTYSSKDVYETVYTWEQSVDIWLLANLMLVCTCQTLFTRLSNLLAKRLNSCSNHELDLHVSRALFYIHNAHSFKMNVKSRTNIYICHCNATTFTFGTRCGACLKPENGLETLDDFATPPKQWEEDASLIILTFIALDNHLYSLRNHVRIGIKNYLFATYVAQQLIGLIMPTQSDPSIQILDKNATLFDSNTFFLDAFTQGFGIIWSLSSLSKQSILPEHIRYSKVATAFRDDFESVEGMPMDNAYFILMIIHNYHLTASDHWNKLLILCCCEDTMLVIDIFGWIVKKKKLGGAYITTSIKLIINFISNFRQIGIYHLPDLVGIIIKCLDPSDYNMRILMLRHATSALFYLVKNIPMVDFHQDTQRFAVGSQTGHIIIYDVRTATKWRMFMGRQSEIGCVAFSSAGNFIAAYYVRVPCFIVWKCSSSGLLGSLLTNTSKEYKVVKLKEISNASISFNEVIYILS</sequence>
<dbReference type="GeneID" id="15805266"/>
<reference evidence="1 2" key="1">
    <citation type="journal article" date="2012" name="BMC Genomics">
        <title>Comparative genomic analysis and phylogenetic position of Theileria equi.</title>
        <authorList>
            <person name="Kappmeyer L.S."/>
            <person name="Thiagarajan M."/>
            <person name="Herndon D.R."/>
            <person name="Ramsay J.D."/>
            <person name="Caler E."/>
            <person name="Djikeng A."/>
            <person name="Gillespie J.J."/>
            <person name="Lau A.O."/>
            <person name="Roalson E.H."/>
            <person name="Silva J.C."/>
            <person name="Silva M.G."/>
            <person name="Suarez C.E."/>
            <person name="Ueti M.W."/>
            <person name="Nene V.M."/>
            <person name="Mealey R.H."/>
            <person name="Knowles D.P."/>
            <person name="Brayton K.A."/>
        </authorList>
    </citation>
    <scope>NUCLEOTIDE SEQUENCE [LARGE SCALE GENOMIC DNA]</scope>
    <source>
        <strain evidence="1 2">WA</strain>
    </source>
</reference>
<dbReference type="Proteomes" id="UP000031512">
    <property type="component" value="Chromosome 3"/>
</dbReference>
<dbReference type="RefSeq" id="XP_004830858.1">
    <property type="nucleotide sequence ID" value="XM_004830801.1"/>
</dbReference>
<dbReference type="GO" id="GO:0005737">
    <property type="term" value="C:cytoplasm"/>
    <property type="evidence" value="ECO:0007669"/>
    <property type="project" value="TreeGrafter"/>
</dbReference>
<evidence type="ECO:0000313" key="1">
    <source>
        <dbReference type="EMBL" id="AFZ81192.1"/>
    </source>
</evidence>